<accession>A0ABP9SVW5</accession>
<organism evidence="1 2">
    <name type="scientific">Arthrobacter gyeryongensis</name>
    <dbReference type="NCBI Taxonomy" id="1650592"/>
    <lineage>
        <taxon>Bacteria</taxon>
        <taxon>Bacillati</taxon>
        <taxon>Actinomycetota</taxon>
        <taxon>Actinomycetes</taxon>
        <taxon>Micrococcales</taxon>
        <taxon>Micrococcaceae</taxon>
        <taxon>Arthrobacter</taxon>
    </lineage>
</organism>
<proteinExistence type="predicted"/>
<evidence type="ECO:0000313" key="2">
    <source>
        <dbReference type="Proteomes" id="UP001500200"/>
    </source>
</evidence>
<gene>
    <name evidence="1" type="ORF">GCM10023346_46830</name>
</gene>
<comment type="caution">
    <text evidence="1">The sequence shown here is derived from an EMBL/GenBank/DDBJ whole genome shotgun (WGS) entry which is preliminary data.</text>
</comment>
<sequence length="170" mass="19036">MTAGDLAKFEPQRRYATLAALAVESQATVTDEIIDLHDRILGKVFNAAKNRHRNQFHDAGKDINDKVRLYGRVGELLVTARETGEDPFDAIDNMIGWDAFIASVNEAQILARPKDFDFLPGVRENFTMLRRYSPQFLDALVLRAAPSVVGGVLPVAFRRTGIRWAGRPRV</sequence>
<protein>
    <recommendedName>
        <fullName evidence="3">Transposase</fullName>
    </recommendedName>
</protein>
<dbReference type="EMBL" id="BAABKK010000038">
    <property type="protein sequence ID" value="GAA5201748.1"/>
    <property type="molecule type" value="Genomic_DNA"/>
</dbReference>
<evidence type="ECO:0000313" key="1">
    <source>
        <dbReference type="EMBL" id="GAA5201748.1"/>
    </source>
</evidence>
<keyword evidence="2" id="KW-1185">Reference proteome</keyword>
<evidence type="ECO:0008006" key="3">
    <source>
        <dbReference type="Google" id="ProtNLM"/>
    </source>
</evidence>
<reference evidence="2" key="1">
    <citation type="journal article" date="2019" name="Int. J. Syst. Evol. Microbiol.">
        <title>The Global Catalogue of Microorganisms (GCM) 10K type strain sequencing project: providing services to taxonomists for standard genome sequencing and annotation.</title>
        <authorList>
            <consortium name="The Broad Institute Genomics Platform"/>
            <consortium name="The Broad Institute Genome Sequencing Center for Infectious Disease"/>
            <person name="Wu L."/>
            <person name="Ma J."/>
        </authorList>
    </citation>
    <scope>NUCLEOTIDE SEQUENCE [LARGE SCALE GENOMIC DNA]</scope>
    <source>
        <strain evidence="2">JCM 18514</strain>
    </source>
</reference>
<dbReference type="Proteomes" id="UP001500200">
    <property type="component" value="Unassembled WGS sequence"/>
</dbReference>
<name>A0ABP9SVW5_9MICC</name>